<protein>
    <submittedName>
        <fullName evidence="2">Uncharacterized protein</fullName>
    </submittedName>
</protein>
<evidence type="ECO:0000313" key="2">
    <source>
        <dbReference type="EMBL" id="ODQ66403.1"/>
    </source>
</evidence>
<evidence type="ECO:0000313" key="3">
    <source>
        <dbReference type="Proteomes" id="UP000095009"/>
    </source>
</evidence>
<keyword evidence="3" id="KW-1185">Reference proteome</keyword>
<dbReference type="Pfam" id="PF10315">
    <property type="entry name" value="Aim19"/>
    <property type="match status" value="1"/>
</dbReference>
<keyword evidence="1" id="KW-1133">Transmembrane helix</keyword>
<feature type="transmembrane region" description="Helical" evidence="1">
    <location>
        <begin position="48"/>
        <end position="65"/>
    </location>
</feature>
<name>A0A1E3PLU2_9ASCO</name>
<proteinExistence type="predicted"/>
<reference evidence="2 3" key="1">
    <citation type="journal article" date="2016" name="Proc. Natl. Acad. Sci. U.S.A.">
        <title>Comparative genomics of biotechnologically important yeasts.</title>
        <authorList>
            <person name="Riley R."/>
            <person name="Haridas S."/>
            <person name="Wolfe K.H."/>
            <person name="Lopes M.R."/>
            <person name="Hittinger C.T."/>
            <person name="Goeker M."/>
            <person name="Salamov A.A."/>
            <person name="Wisecaver J.H."/>
            <person name="Long T.M."/>
            <person name="Calvey C.H."/>
            <person name="Aerts A.L."/>
            <person name="Barry K.W."/>
            <person name="Choi C."/>
            <person name="Clum A."/>
            <person name="Coughlan A.Y."/>
            <person name="Deshpande S."/>
            <person name="Douglass A.P."/>
            <person name="Hanson S.J."/>
            <person name="Klenk H.-P."/>
            <person name="LaButti K.M."/>
            <person name="Lapidus A."/>
            <person name="Lindquist E.A."/>
            <person name="Lipzen A.M."/>
            <person name="Meier-Kolthoff J.P."/>
            <person name="Ohm R.A."/>
            <person name="Otillar R.P."/>
            <person name="Pangilinan J.L."/>
            <person name="Peng Y."/>
            <person name="Rokas A."/>
            <person name="Rosa C.A."/>
            <person name="Scheuner C."/>
            <person name="Sibirny A.A."/>
            <person name="Slot J.C."/>
            <person name="Stielow J.B."/>
            <person name="Sun H."/>
            <person name="Kurtzman C.P."/>
            <person name="Blackwell M."/>
            <person name="Grigoriev I.V."/>
            <person name="Jeffries T.W."/>
        </authorList>
    </citation>
    <scope>NUCLEOTIDE SEQUENCE [LARGE SCALE GENOMIC DNA]</scope>
    <source>
        <strain evidence="2 3">DSM 6958</strain>
    </source>
</reference>
<dbReference type="EMBL" id="KV454408">
    <property type="protein sequence ID" value="ODQ66403.1"/>
    <property type="molecule type" value="Genomic_DNA"/>
</dbReference>
<sequence>MASLDKSTAIQTVLNCGTTPYPAWALSTSILLNYPKAASTPKFRPSKLSIAGFGAAAALGGFVIFDGSVVDGAGFCSAWSALYLLVNGTAGLKSLRPLPILSTGLATVCAVAYGKTFFFPSKALLMKDKLNNEIDSVISK</sequence>
<dbReference type="Proteomes" id="UP000095009">
    <property type="component" value="Unassembled WGS sequence"/>
</dbReference>
<organism evidence="2 3">
    <name type="scientific">Nadsonia fulvescens var. elongata DSM 6958</name>
    <dbReference type="NCBI Taxonomy" id="857566"/>
    <lineage>
        <taxon>Eukaryota</taxon>
        <taxon>Fungi</taxon>
        <taxon>Dikarya</taxon>
        <taxon>Ascomycota</taxon>
        <taxon>Saccharomycotina</taxon>
        <taxon>Dipodascomycetes</taxon>
        <taxon>Dipodascales</taxon>
        <taxon>Dipodascales incertae sedis</taxon>
        <taxon>Nadsonia</taxon>
    </lineage>
</organism>
<feature type="transmembrane region" description="Helical" evidence="1">
    <location>
        <begin position="98"/>
        <end position="119"/>
    </location>
</feature>
<dbReference type="GO" id="GO:0005739">
    <property type="term" value="C:mitochondrion"/>
    <property type="evidence" value="ECO:0007669"/>
    <property type="project" value="TreeGrafter"/>
</dbReference>
<accession>A0A1E3PLU2</accession>
<dbReference type="InterPro" id="IPR019419">
    <property type="entry name" value="AIM19"/>
</dbReference>
<gene>
    <name evidence="2" type="ORF">NADFUDRAFT_82233</name>
</gene>
<dbReference type="OrthoDB" id="5554402at2759"/>
<keyword evidence="1" id="KW-0812">Transmembrane</keyword>
<dbReference type="STRING" id="857566.A0A1E3PLU2"/>
<dbReference type="AlphaFoldDB" id="A0A1E3PLU2"/>
<keyword evidence="1" id="KW-0472">Membrane</keyword>
<evidence type="ECO:0000256" key="1">
    <source>
        <dbReference type="SAM" id="Phobius"/>
    </source>
</evidence>
<dbReference type="PANTHER" id="PTHR28177">
    <property type="entry name" value="ALTERED INHERITANCE OF MITOCHONDRIA PROTEIN 19, MITOCHONDRIAL"/>
    <property type="match status" value="1"/>
</dbReference>
<dbReference type="PANTHER" id="PTHR28177:SF1">
    <property type="entry name" value="ALTERED INHERITANCE OF MITOCHONDRIA PROTEIN 19, MITOCHONDRIAL"/>
    <property type="match status" value="1"/>
</dbReference>